<protein>
    <submittedName>
        <fullName evidence="2">Glycosyltransferase</fullName>
    </submittedName>
</protein>
<comment type="caution">
    <text evidence="2">The sequence shown here is derived from an EMBL/GenBank/DDBJ whole genome shotgun (WGS) entry which is preliminary data.</text>
</comment>
<reference evidence="2 3" key="1">
    <citation type="submission" date="2020-04" db="EMBL/GenBank/DDBJ databases">
        <title>A Flavivirga sp. nov.</title>
        <authorList>
            <person name="Sun X."/>
        </authorList>
    </citation>
    <scope>NUCLEOTIDE SEQUENCE [LARGE SCALE GENOMIC DNA]</scope>
    <source>
        <strain evidence="2 3">Y03</strain>
    </source>
</reference>
<sequence>MKKVRILYYFREESTYMHQWQRIHIFDELERHGHSIEVFNPLHYSSTEEANEKLIHYIKDNCKNFDLFLNCVGSEYIYKETIENISKIGLPTVLLCFDNLHAPFMHKKIASTFDLVWLTSKETIGMFKNWGCNKIIFQTYAANPFKFTPNWNTTIESVSFIGTPYGSRINKLNQLSQAGIRCNVYADSLINKSHERIGFKDNITSTEVERLTKNIANSLRFNVGRKVFLGALLNKYLLKKESVLNRNDNLIAHPGITFEEMRKVYSNSSLSLNITELRNTFVLKKPIHKIHLRTFEIPMCGGLEITSFTEEMASYFENEKEIVLYKTNEEFISKAKFYLDTKNESISLKMKQNARKRAELEHTWMNRFNKVFEKLY</sequence>
<feature type="domain" description="Spore protein YkvP/CgeB glycosyl transferase-like" evidence="1">
    <location>
        <begin position="250"/>
        <end position="371"/>
    </location>
</feature>
<accession>A0ABX1S3W5</accession>
<evidence type="ECO:0000313" key="3">
    <source>
        <dbReference type="Proteomes" id="UP000746690"/>
    </source>
</evidence>
<keyword evidence="3" id="KW-1185">Reference proteome</keyword>
<evidence type="ECO:0000259" key="1">
    <source>
        <dbReference type="Pfam" id="PF13524"/>
    </source>
</evidence>
<dbReference type="Proteomes" id="UP000746690">
    <property type="component" value="Unassembled WGS sequence"/>
</dbReference>
<organism evidence="2 3">
    <name type="scientific">Flavivirga algicola</name>
    <dbReference type="NCBI Taxonomy" id="2729136"/>
    <lineage>
        <taxon>Bacteria</taxon>
        <taxon>Pseudomonadati</taxon>
        <taxon>Bacteroidota</taxon>
        <taxon>Flavobacteriia</taxon>
        <taxon>Flavobacteriales</taxon>
        <taxon>Flavobacteriaceae</taxon>
        <taxon>Flavivirga</taxon>
    </lineage>
</organism>
<dbReference type="Pfam" id="PF13524">
    <property type="entry name" value="Glyco_trans_1_2"/>
    <property type="match status" value="1"/>
</dbReference>
<dbReference type="InterPro" id="IPR055259">
    <property type="entry name" value="YkvP/CgeB_Glyco_trans-like"/>
</dbReference>
<evidence type="ECO:0000313" key="2">
    <source>
        <dbReference type="EMBL" id="NMH89332.1"/>
    </source>
</evidence>
<name>A0ABX1S3W5_9FLAO</name>
<gene>
    <name evidence="2" type="ORF">HHX25_17605</name>
</gene>
<dbReference type="EMBL" id="JABBHF010000011">
    <property type="protein sequence ID" value="NMH89332.1"/>
    <property type="molecule type" value="Genomic_DNA"/>
</dbReference>
<dbReference type="RefSeq" id="WP_169676209.1">
    <property type="nucleotide sequence ID" value="NZ_JABBHF010000011.1"/>
</dbReference>
<proteinExistence type="predicted"/>